<dbReference type="RefSeq" id="WP_399846218.1">
    <property type="nucleotide sequence ID" value="NZ_JBITWC010000036.1"/>
</dbReference>
<evidence type="ECO:0000313" key="2">
    <source>
        <dbReference type="Proteomes" id="UP001614338"/>
    </source>
</evidence>
<comment type="caution">
    <text evidence="1">The sequence shown here is derived from an EMBL/GenBank/DDBJ whole genome shotgun (WGS) entry which is preliminary data.</text>
</comment>
<name>A0ABW8BYG3_9GAMM</name>
<evidence type="ECO:0000313" key="1">
    <source>
        <dbReference type="EMBL" id="MFI8751688.1"/>
    </source>
</evidence>
<protein>
    <submittedName>
        <fullName evidence="1">Uncharacterized protein</fullName>
    </submittedName>
</protein>
<dbReference type="EMBL" id="JBITWC010000036">
    <property type="protein sequence ID" value="MFI8751688.1"/>
    <property type="molecule type" value="Genomic_DNA"/>
</dbReference>
<gene>
    <name evidence="1" type="ORF">ACIGG6_17010</name>
</gene>
<organism evidence="1 2">
    <name type="scientific">Vreelandella lionensis</name>
    <dbReference type="NCBI Taxonomy" id="1144478"/>
    <lineage>
        <taxon>Bacteria</taxon>
        <taxon>Pseudomonadati</taxon>
        <taxon>Pseudomonadota</taxon>
        <taxon>Gammaproteobacteria</taxon>
        <taxon>Oceanospirillales</taxon>
        <taxon>Halomonadaceae</taxon>
        <taxon>Vreelandella</taxon>
    </lineage>
</organism>
<accession>A0ABW8BYG3</accession>
<sequence length="70" mass="8009">MQPDEHEQVALSLETLIRETQATIERVEQHGLDIAMPEDYQALLDILDSAIKQQREHTMGMLSNVQYSAK</sequence>
<keyword evidence="2" id="KW-1185">Reference proteome</keyword>
<proteinExistence type="predicted"/>
<reference evidence="1 2" key="1">
    <citation type="submission" date="2024-10" db="EMBL/GenBank/DDBJ databases">
        <title>The Natural Products Discovery Center: Release of the First 8490 Sequenced Strains for Exploring Actinobacteria Biosynthetic Diversity.</title>
        <authorList>
            <person name="Kalkreuter E."/>
            <person name="Kautsar S.A."/>
            <person name="Yang D."/>
            <person name="Bader C.D."/>
            <person name="Teijaro C.N."/>
            <person name="Fluegel L."/>
            <person name="Davis C.M."/>
            <person name="Simpson J.R."/>
            <person name="Lauterbach L."/>
            <person name="Steele A.D."/>
            <person name="Gui C."/>
            <person name="Meng S."/>
            <person name="Li G."/>
            <person name="Viehrig K."/>
            <person name="Ye F."/>
            <person name="Su P."/>
            <person name="Kiefer A.F."/>
            <person name="Nichols A."/>
            <person name="Cepeda A.J."/>
            <person name="Yan W."/>
            <person name="Fan B."/>
            <person name="Jiang Y."/>
            <person name="Adhikari A."/>
            <person name="Zheng C.-J."/>
            <person name="Schuster L."/>
            <person name="Cowan T.M."/>
            <person name="Smanski M.J."/>
            <person name="Chevrette M.G."/>
            <person name="De Carvalho L.P.S."/>
            <person name="Shen B."/>
        </authorList>
    </citation>
    <scope>NUCLEOTIDE SEQUENCE [LARGE SCALE GENOMIC DNA]</scope>
    <source>
        <strain evidence="1 2">NPDC077409</strain>
    </source>
</reference>
<dbReference type="Proteomes" id="UP001614338">
    <property type="component" value="Unassembled WGS sequence"/>
</dbReference>